<proteinExistence type="predicted"/>
<dbReference type="EMBL" id="CM007384">
    <property type="protein sequence ID" value="ONK71130.1"/>
    <property type="molecule type" value="Genomic_DNA"/>
</dbReference>
<name>A0A5P1F3U6_ASPOF</name>
<keyword evidence="1" id="KW-1133">Transmembrane helix</keyword>
<keyword evidence="3" id="KW-1185">Reference proteome</keyword>
<sequence length="100" mass="11914">MLLGLSPQFLPKIRLRYLIFLFRCGSLYSFFLNFRRKERILQMKYYIYMLNLFLSITAMRVKILSILLFLSCSGALFLLASSLYLPRHSLIISFLPFQFI</sequence>
<accession>A0A5P1F3U6</accession>
<evidence type="ECO:0000313" key="3">
    <source>
        <dbReference type="Proteomes" id="UP000243459"/>
    </source>
</evidence>
<evidence type="ECO:0000256" key="1">
    <source>
        <dbReference type="SAM" id="Phobius"/>
    </source>
</evidence>
<protein>
    <submittedName>
        <fullName evidence="2">Uncharacterized protein</fullName>
    </submittedName>
</protein>
<evidence type="ECO:0000313" key="2">
    <source>
        <dbReference type="EMBL" id="ONK71130.1"/>
    </source>
</evidence>
<dbReference type="Gramene" id="ONK71130">
    <property type="protein sequence ID" value="ONK71130"/>
    <property type="gene ID" value="A4U43_C04F5020"/>
</dbReference>
<dbReference type="Proteomes" id="UP000243459">
    <property type="component" value="Chromosome 4"/>
</dbReference>
<keyword evidence="1" id="KW-0812">Transmembrane</keyword>
<feature type="transmembrane region" description="Helical" evidence="1">
    <location>
        <begin position="67"/>
        <end position="85"/>
    </location>
</feature>
<gene>
    <name evidence="2" type="ORF">A4U43_C04F5020</name>
</gene>
<dbReference type="AlphaFoldDB" id="A0A5P1F3U6"/>
<organism evidence="2 3">
    <name type="scientific">Asparagus officinalis</name>
    <name type="common">Garden asparagus</name>
    <dbReference type="NCBI Taxonomy" id="4686"/>
    <lineage>
        <taxon>Eukaryota</taxon>
        <taxon>Viridiplantae</taxon>
        <taxon>Streptophyta</taxon>
        <taxon>Embryophyta</taxon>
        <taxon>Tracheophyta</taxon>
        <taxon>Spermatophyta</taxon>
        <taxon>Magnoliopsida</taxon>
        <taxon>Liliopsida</taxon>
        <taxon>Asparagales</taxon>
        <taxon>Asparagaceae</taxon>
        <taxon>Asparagoideae</taxon>
        <taxon>Asparagus</taxon>
    </lineage>
</organism>
<feature type="transmembrane region" description="Helical" evidence="1">
    <location>
        <begin position="15"/>
        <end position="33"/>
    </location>
</feature>
<reference evidence="3" key="1">
    <citation type="journal article" date="2017" name="Nat. Commun.">
        <title>The asparagus genome sheds light on the origin and evolution of a young Y chromosome.</title>
        <authorList>
            <person name="Harkess A."/>
            <person name="Zhou J."/>
            <person name="Xu C."/>
            <person name="Bowers J.E."/>
            <person name="Van der Hulst R."/>
            <person name="Ayyampalayam S."/>
            <person name="Mercati F."/>
            <person name="Riccardi P."/>
            <person name="McKain M.R."/>
            <person name="Kakrana A."/>
            <person name="Tang H."/>
            <person name="Ray J."/>
            <person name="Groenendijk J."/>
            <person name="Arikit S."/>
            <person name="Mathioni S.M."/>
            <person name="Nakano M."/>
            <person name="Shan H."/>
            <person name="Telgmann-Rauber A."/>
            <person name="Kanno A."/>
            <person name="Yue Z."/>
            <person name="Chen H."/>
            <person name="Li W."/>
            <person name="Chen Y."/>
            <person name="Xu X."/>
            <person name="Zhang Y."/>
            <person name="Luo S."/>
            <person name="Chen H."/>
            <person name="Gao J."/>
            <person name="Mao Z."/>
            <person name="Pires J.C."/>
            <person name="Luo M."/>
            <person name="Kudrna D."/>
            <person name="Wing R.A."/>
            <person name="Meyers B.C."/>
            <person name="Yi K."/>
            <person name="Kong H."/>
            <person name="Lavrijsen P."/>
            <person name="Sunseri F."/>
            <person name="Falavigna A."/>
            <person name="Ye Y."/>
            <person name="Leebens-Mack J.H."/>
            <person name="Chen G."/>
        </authorList>
    </citation>
    <scope>NUCLEOTIDE SEQUENCE [LARGE SCALE GENOMIC DNA]</scope>
    <source>
        <strain evidence="3">cv. DH0086</strain>
    </source>
</reference>
<keyword evidence="1" id="KW-0472">Membrane</keyword>